<dbReference type="FunFam" id="3.90.260.10:FF:000001">
    <property type="entry name" value="Protein-glutamine gamma-glutamyltransferase 2"/>
    <property type="match status" value="1"/>
</dbReference>
<keyword evidence="4" id="KW-0479">Metal-binding</keyword>
<dbReference type="EC" id="2.3.2.13" evidence="7"/>
<protein>
    <recommendedName>
        <fullName evidence="7">protein-glutamine gamma-glutamyltransferase</fullName>
        <ecNumber evidence="7">2.3.2.13</ecNumber>
    </recommendedName>
</protein>
<dbReference type="InterPro" id="IPR038765">
    <property type="entry name" value="Papain-like_cys_pep_sf"/>
</dbReference>
<organism evidence="10 11">
    <name type="scientific">Fundulus heteroclitus</name>
    <name type="common">Killifish</name>
    <name type="synonym">Mummichog</name>
    <dbReference type="NCBI Taxonomy" id="8078"/>
    <lineage>
        <taxon>Eukaryota</taxon>
        <taxon>Metazoa</taxon>
        <taxon>Chordata</taxon>
        <taxon>Craniata</taxon>
        <taxon>Vertebrata</taxon>
        <taxon>Euteleostomi</taxon>
        <taxon>Actinopterygii</taxon>
        <taxon>Neopterygii</taxon>
        <taxon>Teleostei</taxon>
        <taxon>Neoteleostei</taxon>
        <taxon>Acanthomorphata</taxon>
        <taxon>Ovalentaria</taxon>
        <taxon>Atherinomorphae</taxon>
        <taxon>Cyprinodontiformes</taxon>
        <taxon>Fundulidae</taxon>
        <taxon>Fundulus</taxon>
    </lineage>
</organism>
<dbReference type="GO" id="GO:0007399">
    <property type="term" value="P:nervous system development"/>
    <property type="evidence" value="ECO:0007669"/>
    <property type="project" value="UniProtKB-ARBA"/>
</dbReference>
<dbReference type="InterPro" id="IPR001102">
    <property type="entry name" value="Transglutaminase_N"/>
</dbReference>
<dbReference type="PIRSF" id="PIRSF000459">
    <property type="entry name" value="TGM_EBP42"/>
    <property type="match status" value="1"/>
</dbReference>
<dbReference type="AlphaFoldDB" id="A0A3Q2QIM2"/>
<dbReference type="Gene3D" id="2.60.40.10">
    <property type="entry name" value="Immunoglobulins"/>
    <property type="match status" value="3"/>
</dbReference>
<dbReference type="PANTHER" id="PTHR11590">
    <property type="entry name" value="PROTEIN-GLUTAMINE GAMMA-GLUTAMYLTRANSFERASE"/>
    <property type="match status" value="1"/>
</dbReference>
<dbReference type="STRING" id="8078.ENSFHEP00000026769"/>
<comment type="similarity">
    <text evidence="2">Belongs to the transglutaminase superfamily. Transglutaminase family.</text>
</comment>
<dbReference type="Pfam" id="PF01841">
    <property type="entry name" value="Transglut_core"/>
    <property type="match status" value="1"/>
</dbReference>
<dbReference type="GO" id="GO:0005739">
    <property type="term" value="C:mitochondrion"/>
    <property type="evidence" value="ECO:0007669"/>
    <property type="project" value="TreeGrafter"/>
</dbReference>
<evidence type="ECO:0000313" key="11">
    <source>
        <dbReference type="Proteomes" id="UP000265000"/>
    </source>
</evidence>
<keyword evidence="11" id="KW-1185">Reference proteome</keyword>
<evidence type="ECO:0000256" key="5">
    <source>
        <dbReference type="ARBA" id="ARBA00022837"/>
    </source>
</evidence>
<evidence type="ECO:0000259" key="9">
    <source>
        <dbReference type="SMART" id="SM00460"/>
    </source>
</evidence>
<dbReference type="InterPro" id="IPR013783">
    <property type="entry name" value="Ig-like_fold"/>
</dbReference>
<dbReference type="Ensembl" id="ENSFHET00000001868.1">
    <property type="protein sequence ID" value="ENSFHEP00000026769.1"/>
    <property type="gene ID" value="ENSFHEG00000009829.1"/>
</dbReference>
<dbReference type="Pfam" id="PF00927">
    <property type="entry name" value="Transglut_C"/>
    <property type="match status" value="1"/>
</dbReference>
<dbReference type="Gene3D" id="3.90.260.10">
    <property type="entry name" value="Transglutaminase-like"/>
    <property type="match status" value="1"/>
</dbReference>
<evidence type="ECO:0000256" key="8">
    <source>
        <dbReference type="PIRSR" id="PIRSR000459-1"/>
    </source>
</evidence>
<comment type="cofactor">
    <cofactor evidence="1">
        <name>Ca(2+)</name>
        <dbReference type="ChEBI" id="CHEBI:29108"/>
    </cofactor>
</comment>
<dbReference type="InterPro" id="IPR036985">
    <property type="entry name" value="Transglutaminase-like_sf"/>
</dbReference>
<dbReference type="InterPro" id="IPR002931">
    <property type="entry name" value="Transglutaminase-like"/>
</dbReference>
<feature type="active site" evidence="8">
    <location>
        <position position="347"/>
    </location>
</feature>
<evidence type="ECO:0000256" key="4">
    <source>
        <dbReference type="ARBA" id="ARBA00022723"/>
    </source>
</evidence>
<dbReference type="GO" id="GO:0046872">
    <property type="term" value="F:metal ion binding"/>
    <property type="evidence" value="ECO:0007669"/>
    <property type="project" value="UniProtKB-KW"/>
</dbReference>
<keyword evidence="6" id="KW-0012">Acyltransferase</keyword>
<dbReference type="InterPro" id="IPR008958">
    <property type="entry name" value="Transglutaminase_C"/>
</dbReference>
<evidence type="ECO:0000256" key="2">
    <source>
        <dbReference type="ARBA" id="ARBA00005968"/>
    </source>
</evidence>
<evidence type="ECO:0000256" key="3">
    <source>
        <dbReference type="ARBA" id="ARBA00022679"/>
    </source>
</evidence>
<keyword evidence="3" id="KW-0808">Transferase</keyword>
<keyword evidence="5" id="KW-0106">Calcium</keyword>
<dbReference type="GO" id="GO:0003810">
    <property type="term" value="F:protein-glutamine gamma-glutamyltransferase activity"/>
    <property type="evidence" value="ECO:0007669"/>
    <property type="project" value="UniProtKB-EC"/>
</dbReference>
<feature type="domain" description="Transglutaminase-like" evidence="9">
    <location>
        <begin position="281"/>
        <end position="373"/>
    </location>
</feature>
<reference evidence="10" key="1">
    <citation type="submission" date="2025-08" db="UniProtKB">
        <authorList>
            <consortium name="Ensembl"/>
        </authorList>
    </citation>
    <scope>IDENTIFICATION</scope>
</reference>
<dbReference type="SUPFAM" id="SSF54001">
    <property type="entry name" value="Cysteine proteinases"/>
    <property type="match status" value="1"/>
</dbReference>
<feature type="active site" evidence="8">
    <location>
        <position position="289"/>
    </location>
</feature>
<dbReference type="InterPro" id="IPR014756">
    <property type="entry name" value="Ig_E-set"/>
</dbReference>
<feature type="active site" evidence="8">
    <location>
        <position position="370"/>
    </location>
</feature>
<dbReference type="SUPFAM" id="SSF81296">
    <property type="entry name" value="E set domains"/>
    <property type="match status" value="1"/>
</dbReference>
<proteinExistence type="inferred from homology"/>
<evidence type="ECO:0000256" key="7">
    <source>
        <dbReference type="ARBA" id="ARBA00024222"/>
    </source>
</evidence>
<dbReference type="GeneTree" id="ENSGT01050000244866"/>
<accession>A0A3Q2QIM2</accession>
<dbReference type="SMART" id="SM00460">
    <property type="entry name" value="TGc"/>
    <property type="match status" value="1"/>
</dbReference>
<reference evidence="10" key="2">
    <citation type="submission" date="2025-09" db="UniProtKB">
        <authorList>
            <consortium name="Ensembl"/>
        </authorList>
    </citation>
    <scope>IDENTIFICATION</scope>
</reference>
<name>A0A3Q2QIM2_FUNHE</name>
<dbReference type="InterPro" id="IPR050779">
    <property type="entry name" value="Transglutaminase"/>
</dbReference>
<dbReference type="InterPro" id="IPR023608">
    <property type="entry name" value="Transglutaminase_animal"/>
</dbReference>
<evidence type="ECO:0000256" key="6">
    <source>
        <dbReference type="ARBA" id="ARBA00023315"/>
    </source>
</evidence>
<dbReference type="PANTHER" id="PTHR11590:SF80">
    <property type="entry name" value="TRANSGLUTAMINASE 5,-LIKE"/>
    <property type="match status" value="1"/>
</dbReference>
<dbReference type="SUPFAM" id="SSF49309">
    <property type="entry name" value="Transglutaminase, two C-terminal domains"/>
    <property type="match status" value="2"/>
</dbReference>
<dbReference type="Proteomes" id="UP000265000">
    <property type="component" value="Unplaced"/>
</dbReference>
<dbReference type="InterPro" id="IPR036238">
    <property type="entry name" value="Transglutaminase_C_sf"/>
</dbReference>
<evidence type="ECO:0000256" key="1">
    <source>
        <dbReference type="ARBA" id="ARBA00001913"/>
    </source>
</evidence>
<evidence type="ECO:0000313" key="10">
    <source>
        <dbReference type="Ensembl" id="ENSFHEP00000026769.1"/>
    </source>
</evidence>
<sequence length="694" mass="77463">MVFTQSFQSCSIFTGQSHLQLSLVNLEIKENSISHETQGLSETHLVVRRGKPFKVTLLFGGRAWNPHTERLVLLVRLGRLAQRIPVVFSEEWSNLHRWSATVHPRDRHALSVSINICSPVLSSVGVYQLLVEIETIRHKHTYVAGTFALLCNPWLREDPVYMSDDALIEEYVKSDCGLVYCGTSANVQRRPWSFGQYEPGVLEACLALLQVSLQHQQNSHSDYISRADPVYLSLVLCGMVNCNDDLGVLAGKWQGDYRDGVKPTDWTGSAEILNRWLSSKFKPVLYGQCWVFASVLCTVMRVLGIPSRVVTVFNAAHDTDHNTTIEEYYTSTGEKLNLSNDSIWNFHVWVECWMRRPDLSPGFDGWQVVDPTPQERSGGLFRCGPCPVAAIKQRCLSVLYDTPFLYASVDGDVRRLIVHNGQVVGQTVDSETVGQLICTKSIGSDSPCNLTKTYKGLKSEKPSFMLIKTRLLPRAKSPSLEVSLSTEGLPVLGQSICLCVKVTNRSNHQRVLKENINAQMKEYNNNPEMTFWTEHNEVHIQPNKELTLHHTIAYSDYALILGNDSVVNAAVVIQDSLTNESILSAQEFTMGCVPITMEIEGGDSVQLKKEKTVYVTFTNSLDKPMRGAVLSVEGSGLLQGKKEARMGLLQPGEKIEQKVSIKATSHGTKLLVATLSHSNNSITFSRSYHKVSVM</sequence>
<dbReference type="Pfam" id="PF00868">
    <property type="entry name" value="Transglut_N"/>
    <property type="match status" value="1"/>
</dbReference>